<sequence length="42" mass="5016">MYAVFTTVRRTCESIHCQSRQGQVRRDLILVWVLRLVQREPA</sequence>
<dbReference type="Proteomes" id="UP000027135">
    <property type="component" value="Unassembled WGS sequence"/>
</dbReference>
<evidence type="ECO:0000313" key="2">
    <source>
        <dbReference type="Proteomes" id="UP000027135"/>
    </source>
</evidence>
<gene>
    <name evidence="1" type="ORF">L798_03530</name>
</gene>
<dbReference type="EMBL" id="KK852536">
    <property type="protein sequence ID" value="KDR21832.1"/>
    <property type="molecule type" value="Genomic_DNA"/>
</dbReference>
<dbReference type="AlphaFoldDB" id="A0A067RDI8"/>
<accession>A0A067RDI8</accession>
<proteinExistence type="predicted"/>
<protein>
    <submittedName>
        <fullName evidence="1">Uncharacterized protein</fullName>
    </submittedName>
</protein>
<organism evidence="1 2">
    <name type="scientific">Zootermopsis nevadensis</name>
    <name type="common">Dampwood termite</name>
    <dbReference type="NCBI Taxonomy" id="136037"/>
    <lineage>
        <taxon>Eukaryota</taxon>
        <taxon>Metazoa</taxon>
        <taxon>Ecdysozoa</taxon>
        <taxon>Arthropoda</taxon>
        <taxon>Hexapoda</taxon>
        <taxon>Insecta</taxon>
        <taxon>Pterygota</taxon>
        <taxon>Neoptera</taxon>
        <taxon>Polyneoptera</taxon>
        <taxon>Dictyoptera</taxon>
        <taxon>Blattodea</taxon>
        <taxon>Blattoidea</taxon>
        <taxon>Termitoidae</taxon>
        <taxon>Termopsidae</taxon>
        <taxon>Zootermopsis</taxon>
    </lineage>
</organism>
<name>A0A067RDI8_ZOONE</name>
<dbReference type="InParanoid" id="A0A067RDI8"/>
<keyword evidence="2" id="KW-1185">Reference proteome</keyword>
<reference evidence="1 2" key="1">
    <citation type="journal article" date="2014" name="Nat. Commun.">
        <title>Molecular traces of alternative social organization in a termite genome.</title>
        <authorList>
            <person name="Terrapon N."/>
            <person name="Li C."/>
            <person name="Robertson H.M."/>
            <person name="Ji L."/>
            <person name="Meng X."/>
            <person name="Booth W."/>
            <person name="Chen Z."/>
            <person name="Childers C.P."/>
            <person name="Glastad K.M."/>
            <person name="Gokhale K."/>
            <person name="Gowin J."/>
            <person name="Gronenberg W."/>
            <person name="Hermansen R.A."/>
            <person name="Hu H."/>
            <person name="Hunt B.G."/>
            <person name="Huylmans A.K."/>
            <person name="Khalil S.M."/>
            <person name="Mitchell R.D."/>
            <person name="Munoz-Torres M.C."/>
            <person name="Mustard J.A."/>
            <person name="Pan H."/>
            <person name="Reese J.T."/>
            <person name="Scharf M.E."/>
            <person name="Sun F."/>
            <person name="Vogel H."/>
            <person name="Xiao J."/>
            <person name="Yang W."/>
            <person name="Yang Z."/>
            <person name="Yang Z."/>
            <person name="Zhou J."/>
            <person name="Zhu J."/>
            <person name="Brent C.S."/>
            <person name="Elsik C.G."/>
            <person name="Goodisman M.A."/>
            <person name="Liberles D.A."/>
            <person name="Roe R.M."/>
            <person name="Vargo E.L."/>
            <person name="Vilcinskas A."/>
            <person name="Wang J."/>
            <person name="Bornberg-Bauer E."/>
            <person name="Korb J."/>
            <person name="Zhang G."/>
            <person name="Liebig J."/>
        </authorList>
    </citation>
    <scope>NUCLEOTIDE SEQUENCE [LARGE SCALE GENOMIC DNA]</scope>
    <source>
        <tissue evidence="1">Whole organism</tissue>
    </source>
</reference>
<evidence type="ECO:0000313" key="1">
    <source>
        <dbReference type="EMBL" id="KDR21832.1"/>
    </source>
</evidence>